<reference evidence="2 3" key="1">
    <citation type="submission" date="2024-01" db="EMBL/GenBank/DDBJ databases">
        <title>New evidence supports the origin of RcGTA from prophage.</title>
        <authorList>
            <person name="Xu Y."/>
            <person name="Liu B."/>
            <person name="Chen F."/>
        </authorList>
    </citation>
    <scope>NUCLEOTIDE SEQUENCE [LARGE SCALE GENOMIC DNA]</scope>
    <source>
        <strain evidence="2 3">CBW1107-2</strain>
    </source>
</reference>
<dbReference type="PANTHER" id="PTHR38592">
    <property type="entry name" value="BLL4819 PROTEIN"/>
    <property type="match status" value="1"/>
</dbReference>
<feature type="transmembrane region" description="Helical" evidence="1">
    <location>
        <begin position="171"/>
        <end position="190"/>
    </location>
</feature>
<comment type="caution">
    <text evidence="2">The sequence shown here is derived from an EMBL/GenBank/DDBJ whole genome shotgun (WGS) entry which is preliminary data.</text>
</comment>
<organism evidence="2 3">
    <name type="scientific">Neoaquamicrobium sediminum</name>
    <dbReference type="NCBI Taxonomy" id="1849104"/>
    <lineage>
        <taxon>Bacteria</taxon>
        <taxon>Pseudomonadati</taxon>
        <taxon>Pseudomonadota</taxon>
        <taxon>Alphaproteobacteria</taxon>
        <taxon>Hyphomicrobiales</taxon>
        <taxon>Phyllobacteriaceae</taxon>
        <taxon>Neoaquamicrobium</taxon>
    </lineage>
</organism>
<protein>
    <submittedName>
        <fullName evidence="2">OpgC domain-containing protein</fullName>
    </submittedName>
</protein>
<dbReference type="Pfam" id="PF10129">
    <property type="entry name" value="OpgC_C"/>
    <property type="match status" value="1"/>
</dbReference>
<evidence type="ECO:0000256" key="1">
    <source>
        <dbReference type="SAM" id="Phobius"/>
    </source>
</evidence>
<dbReference type="Proteomes" id="UP001559025">
    <property type="component" value="Unassembled WGS sequence"/>
</dbReference>
<proteinExistence type="predicted"/>
<feature type="transmembrane region" description="Helical" evidence="1">
    <location>
        <begin position="339"/>
        <end position="360"/>
    </location>
</feature>
<evidence type="ECO:0000313" key="2">
    <source>
        <dbReference type="EMBL" id="MEX4006597.1"/>
    </source>
</evidence>
<feature type="transmembrane region" description="Helical" evidence="1">
    <location>
        <begin position="314"/>
        <end position="333"/>
    </location>
</feature>
<feature type="transmembrane region" description="Helical" evidence="1">
    <location>
        <begin position="143"/>
        <end position="164"/>
    </location>
</feature>
<accession>A0ABV3WPN9</accession>
<feature type="transmembrane region" description="Helical" evidence="1">
    <location>
        <begin position="234"/>
        <end position="256"/>
    </location>
</feature>
<name>A0ABV3WPN9_9HYPH</name>
<sequence length="401" mass="43129">MTNPLSQVRSTRDTRIDVIRAIALITIFVNHVPGNPFEVLTSKNFGFSDAAEAFVLISGVSAGLAYGLKFRPGARLATALKMWRRVGVLYLAQLGTTMATLGIFSFFALHYGAPELLEKINIGPVMEDTAAALVGIVTFGHQLGYNNILSMYAGVLLLLPALLLIGSRAGLLHMVAASGALWLAAGLFRLGPPNFPNEGVWFLNPLSWQFLFVIGLAATMHVKRGGKLPVHPWMIGTAAAYLVLSLAWVQVPLWGIDTSMGLPSVLTGFDKTYLSGPRLLHVLAAAYLIAVLPQISGLARRPTNNPLAVMGRHALPVFVTGTILSMVAQAWRLVHEPSIATDIAIVAVGIGAHFALAYYIEWYRGLVRGSKSVPAGPEVFMGPPLRPAHHSLPHRAKPEMA</sequence>
<dbReference type="RefSeq" id="WP_368801873.1">
    <property type="nucleotide sequence ID" value="NZ_JAZHFV010000001.1"/>
</dbReference>
<keyword evidence="1" id="KW-0472">Membrane</keyword>
<dbReference type="InterPro" id="IPR014550">
    <property type="entry name" value="UCP028704_OpgC"/>
</dbReference>
<keyword evidence="1" id="KW-0812">Transmembrane</keyword>
<dbReference type="EMBL" id="JAZHFV010000001">
    <property type="protein sequence ID" value="MEX4006597.1"/>
    <property type="molecule type" value="Genomic_DNA"/>
</dbReference>
<feature type="transmembrane region" description="Helical" evidence="1">
    <location>
        <begin position="50"/>
        <end position="68"/>
    </location>
</feature>
<keyword evidence="3" id="KW-1185">Reference proteome</keyword>
<dbReference type="PANTHER" id="PTHR38592:SF3">
    <property type="entry name" value="BLL4819 PROTEIN"/>
    <property type="match status" value="1"/>
</dbReference>
<evidence type="ECO:0000313" key="3">
    <source>
        <dbReference type="Proteomes" id="UP001559025"/>
    </source>
</evidence>
<gene>
    <name evidence="2" type="primary">opgC</name>
    <name evidence="2" type="ORF">V1479_04730</name>
</gene>
<feature type="transmembrane region" description="Helical" evidence="1">
    <location>
        <begin position="276"/>
        <end position="293"/>
    </location>
</feature>
<feature type="transmembrane region" description="Helical" evidence="1">
    <location>
        <begin position="202"/>
        <end position="222"/>
    </location>
</feature>
<feature type="transmembrane region" description="Helical" evidence="1">
    <location>
        <begin position="88"/>
        <end position="109"/>
    </location>
</feature>
<keyword evidence="1" id="KW-1133">Transmembrane helix</keyword>
<dbReference type="PIRSF" id="PIRSF028704">
    <property type="entry name" value="UPC028704"/>
    <property type="match status" value="1"/>
</dbReference>